<dbReference type="Proteomes" id="UP001484097">
    <property type="component" value="Unassembled WGS sequence"/>
</dbReference>
<evidence type="ECO:0000313" key="3">
    <source>
        <dbReference type="Proteomes" id="UP001484097"/>
    </source>
</evidence>
<keyword evidence="1" id="KW-0812">Transmembrane</keyword>
<protein>
    <recommendedName>
        <fullName evidence="4">GNAT family N-acetyltransferase</fullName>
    </recommendedName>
</protein>
<gene>
    <name evidence="2" type="ORF">ABDK96_00730</name>
</gene>
<evidence type="ECO:0008006" key="4">
    <source>
        <dbReference type="Google" id="ProtNLM"/>
    </source>
</evidence>
<accession>A0ABV0IDG6</accession>
<dbReference type="Gene3D" id="3.40.630.30">
    <property type="match status" value="1"/>
</dbReference>
<name>A0ABV0IDG6_9MICC</name>
<dbReference type="EMBL" id="JBDXMX010000001">
    <property type="protein sequence ID" value="MEO9246208.1"/>
    <property type="molecule type" value="Genomic_DNA"/>
</dbReference>
<feature type="transmembrane region" description="Helical" evidence="1">
    <location>
        <begin position="22"/>
        <end position="40"/>
    </location>
</feature>
<keyword evidence="1" id="KW-1133">Transmembrane helix</keyword>
<dbReference type="InterPro" id="IPR016181">
    <property type="entry name" value="Acyl_CoA_acyltransferase"/>
</dbReference>
<dbReference type="RefSeq" id="WP_347918152.1">
    <property type="nucleotide sequence ID" value="NZ_JBDXMX010000001.1"/>
</dbReference>
<sequence>MSSADGENWSAPRVFLDETDPGYGFVSAGIPGLGLCVFPGRRRNGIGRRRLQWAHAEAGTRGLRAVSLSAEPQSPARNLDLGVGFVQVQGPAEGTLVYDLAAAAAGRTR</sequence>
<proteinExistence type="predicted"/>
<keyword evidence="1" id="KW-0472">Membrane</keyword>
<evidence type="ECO:0000313" key="2">
    <source>
        <dbReference type="EMBL" id="MEO9246208.1"/>
    </source>
</evidence>
<keyword evidence="3" id="KW-1185">Reference proteome</keyword>
<dbReference type="SUPFAM" id="SSF55729">
    <property type="entry name" value="Acyl-CoA N-acyltransferases (Nat)"/>
    <property type="match status" value="1"/>
</dbReference>
<organism evidence="2 3">
    <name type="scientific">Citricoccus nitrophenolicus</name>
    <dbReference type="NCBI Taxonomy" id="863575"/>
    <lineage>
        <taxon>Bacteria</taxon>
        <taxon>Bacillati</taxon>
        <taxon>Actinomycetota</taxon>
        <taxon>Actinomycetes</taxon>
        <taxon>Micrococcales</taxon>
        <taxon>Micrococcaceae</taxon>
        <taxon>Citricoccus</taxon>
    </lineage>
</organism>
<reference evidence="2 3" key="1">
    <citation type="submission" date="2024-05" db="EMBL/GenBank/DDBJ databases">
        <authorList>
            <person name="Yi C."/>
        </authorList>
    </citation>
    <scope>NUCLEOTIDE SEQUENCE [LARGE SCALE GENOMIC DNA]</scope>
    <source>
        <strain evidence="2 3">XS13</strain>
    </source>
</reference>
<comment type="caution">
    <text evidence="2">The sequence shown here is derived from an EMBL/GenBank/DDBJ whole genome shotgun (WGS) entry which is preliminary data.</text>
</comment>
<evidence type="ECO:0000256" key="1">
    <source>
        <dbReference type="SAM" id="Phobius"/>
    </source>
</evidence>